<dbReference type="GO" id="GO:0006508">
    <property type="term" value="P:proteolysis"/>
    <property type="evidence" value="ECO:0007669"/>
    <property type="project" value="UniProtKB-KW"/>
</dbReference>
<dbReference type="InterPro" id="IPR051201">
    <property type="entry name" value="Chloro_Bact_Ser_Proteases"/>
</dbReference>
<name>A0A381N7W4_9ZZZZ</name>
<dbReference type="PANTHER" id="PTHR43343">
    <property type="entry name" value="PEPTIDASE S12"/>
    <property type="match status" value="1"/>
</dbReference>
<dbReference type="Gene3D" id="2.40.10.120">
    <property type="match status" value="1"/>
</dbReference>
<dbReference type="EMBL" id="UINC01000134">
    <property type="protein sequence ID" value="SUZ49768.1"/>
    <property type="molecule type" value="Genomic_DNA"/>
</dbReference>
<dbReference type="InterPro" id="IPR001940">
    <property type="entry name" value="Peptidase_S1C"/>
</dbReference>
<keyword evidence="8" id="KW-0812">Transmembrane</keyword>
<comment type="subcellular location">
    <subcellularLocation>
        <location evidence="1">Periplasm</location>
    </subcellularLocation>
</comment>
<protein>
    <recommendedName>
        <fullName evidence="9">PDZ domain-containing protein</fullName>
    </recommendedName>
</protein>
<evidence type="ECO:0000256" key="4">
    <source>
        <dbReference type="ARBA" id="ARBA00022737"/>
    </source>
</evidence>
<dbReference type="Pfam" id="PF17820">
    <property type="entry name" value="PDZ_6"/>
    <property type="match status" value="1"/>
</dbReference>
<dbReference type="InterPro" id="IPR011782">
    <property type="entry name" value="Pept_S1C_Do"/>
</dbReference>
<keyword evidence="3" id="KW-0732">Signal</keyword>
<dbReference type="AlphaFoldDB" id="A0A381N7W4"/>
<dbReference type="NCBIfam" id="TIGR02037">
    <property type="entry name" value="degP_htrA_DO"/>
    <property type="match status" value="1"/>
</dbReference>
<dbReference type="InterPro" id="IPR036034">
    <property type="entry name" value="PDZ_sf"/>
</dbReference>
<dbReference type="InterPro" id="IPR001478">
    <property type="entry name" value="PDZ"/>
</dbReference>
<feature type="domain" description="PDZ" evidence="9">
    <location>
        <begin position="286"/>
        <end position="377"/>
    </location>
</feature>
<dbReference type="SMART" id="SM00228">
    <property type="entry name" value="PDZ"/>
    <property type="match status" value="2"/>
</dbReference>
<accession>A0A381N7W4</accession>
<evidence type="ECO:0000313" key="10">
    <source>
        <dbReference type="EMBL" id="SUZ49768.1"/>
    </source>
</evidence>
<dbReference type="InterPro" id="IPR041489">
    <property type="entry name" value="PDZ_6"/>
</dbReference>
<dbReference type="PANTHER" id="PTHR43343:SF3">
    <property type="entry name" value="PROTEASE DO-LIKE 8, CHLOROPLASTIC"/>
    <property type="match status" value="1"/>
</dbReference>
<keyword evidence="6" id="KW-0378">Hydrolase</keyword>
<evidence type="ECO:0000256" key="3">
    <source>
        <dbReference type="ARBA" id="ARBA00022729"/>
    </source>
</evidence>
<feature type="domain" description="PDZ" evidence="9">
    <location>
        <begin position="388"/>
        <end position="500"/>
    </location>
</feature>
<dbReference type="GO" id="GO:0004252">
    <property type="term" value="F:serine-type endopeptidase activity"/>
    <property type="evidence" value="ECO:0007669"/>
    <property type="project" value="InterPro"/>
</dbReference>
<dbReference type="Pfam" id="PF13365">
    <property type="entry name" value="Trypsin_2"/>
    <property type="match status" value="1"/>
</dbReference>
<gene>
    <name evidence="10" type="ORF">METZ01_LOCUS2622</name>
</gene>
<dbReference type="PRINTS" id="PR00834">
    <property type="entry name" value="PROTEASES2C"/>
</dbReference>
<sequence>MSARKTTFYSMVLVGVVSMAIGMVITSRLDLSSLSSAQTSSAPPMNSEPIVGTIDANTFRSIAKAQTPMVVNIRTESRRRTQELTDFFGGDDLLRRFFGTPEQRPQPEEEVTEGAGTGFLIDDEGFILTNNHVVEDATKIQVGFFEGEAGEFFEAEIIGRDQLSDSALIKLVELPNRDLSVAKFGDSDQMEPGDWVMAIGNPFNLAHTVTVGVISAIGRPFPVAEGRSQDVLQTDAAINPGNSGGPLLNIRGEVVGINTAIVSNRASNLGIGFAIPINVVRELLPQLREGKVTRGRIGIQITRVQQEAVEAFGLSDRRGAVVSSVEPGGPASRGGLQPGDVIVEFNGETVEDTSDLQNKVVKTTPDTTVPVTIVRDRERTTLEITIAELDLENEGQDRSARTEDLDTGFGMTLTDLTGQLSRRLRAPSDISGAVVSALQDRGAAARGGIQRGDIILEINRTEITQATGATSMLREVESGQTALFLVWRNGAEVFLQVTKE</sequence>
<evidence type="ECO:0000259" key="9">
    <source>
        <dbReference type="PROSITE" id="PS50106"/>
    </source>
</evidence>
<keyword evidence="5" id="KW-0574">Periplasm</keyword>
<organism evidence="10">
    <name type="scientific">marine metagenome</name>
    <dbReference type="NCBI Taxonomy" id="408172"/>
    <lineage>
        <taxon>unclassified sequences</taxon>
        <taxon>metagenomes</taxon>
        <taxon>ecological metagenomes</taxon>
    </lineage>
</organism>
<dbReference type="PROSITE" id="PS50106">
    <property type="entry name" value="PDZ"/>
    <property type="match status" value="2"/>
</dbReference>
<evidence type="ECO:0000256" key="1">
    <source>
        <dbReference type="ARBA" id="ARBA00004418"/>
    </source>
</evidence>
<dbReference type="Pfam" id="PF13180">
    <property type="entry name" value="PDZ_2"/>
    <property type="match status" value="1"/>
</dbReference>
<dbReference type="SUPFAM" id="SSF50156">
    <property type="entry name" value="PDZ domain-like"/>
    <property type="match status" value="2"/>
</dbReference>
<evidence type="ECO:0000256" key="7">
    <source>
        <dbReference type="ARBA" id="ARBA00022825"/>
    </source>
</evidence>
<dbReference type="SUPFAM" id="SSF50494">
    <property type="entry name" value="Trypsin-like serine proteases"/>
    <property type="match status" value="1"/>
</dbReference>
<evidence type="ECO:0000256" key="6">
    <source>
        <dbReference type="ARBA" id="ARBA00022801"/>
    </source>
</evidence>
<reference evidence="10" key="1">
    <citation type="submission" date="2018-05" db="EMBL/GenBank/DDBJ databases">
        <authorList>
            <person name="Lanie J.A."/>
            <person name="Ng W.-L."/>
            <person name="Kazmierczak K.M."/>
            <person name="Andrzejewski T.M."/>
            <person name="Davidsen T.M."/>
            <person name="Wayne K.J."/>
            <person name="Tettelin H."/>
            <person name="Glass J.I."/>
            <person name="Rusch D."/>
            <person name="Podicherti R."/>
            <person name="Tsui H.-C.T."/>
            <person name="Winkler M.E."/>
        </authorList>
    </citation>
    <scope>NUCLEOTIDE SEQUENCE</scope>
</reference>
<dbReference type="Gene3D" id="2.30.42.10">
    <property type="match status" value="2"/>
</dbReference>
<keyword evidence="4" id="KW-0677">Repeat</keyword>
<keyword evidence="7" id="KW-0720">Serine protease</keyword>
<keyword evidence="8" id="KW-0472">Membrane</keyword>
<evidence type="ECO:0000256" key="8">
    <source>
        <dbReference type="SAM" id="Phobius"/>
    </source>
</evidence>
<dbReference type="InterPro" id="IPR009003">
    <property type="entry name" value="Peptidase_S1_PA"/>
</dbReference>
<feature type="transmembrane region" description="Helical" evidence="8">
    <location>
        <begin position="7"/>
        <end position="25"/>
    </location>
</feature>
<keyword evidence="2" id="KW-0645">Protease</keyword>
<evidence type="ECO:0000256" key="2">
    <source>
        <dbReference type="ARBA" id="ARBA00022670"/>
    </source>
</evidence>
<evidence type="ECO:0000256" key="5">
    <source>
        <dbReference type="ARBA" id="ARBA00022764"/>
    </source>
</evidence>
<keyword evidence="8" id="KW-1133">Transmembrane helix</keyword>
<proteinExistence type="predicted"/>